<evidence type="ECO:0000313" key="3">
    <source>
        <dbReference type="Proteomes" id="UP000009375"/>
    </source>
</evidence>
<dbReference type="InterPro" id="IPR010982">
    <property type="entry name" value="Lambda_DNA-bd_dom_sf"/>
</dbReference>
<accession>D2EGC5</accession>
<reference evidence="2 3" key="1">
    <citation type="journal article" date="2010" name="Proc. Natl. Acad. Sci. U.S.A.">
        <title>Enigmatic, ultrasmall, uncultivated Archaea.</title>
        <authorList>
            <person name="Baker B.J."/>
            <person name="Comolli L.R."/>
            <person name="Dick G.J."/>
            <person name="Hauser L.J."/>
            <person name="Hyatt D."/>
            <person name="Dill B.D."/>
            <person name="Land M.L."/>
            <person name="Verberkmoes N.C."/>
            <person name="Hettich R.L."/>
            <person name="Banfield J.F."/>
        </authorList>
    </citation>
    <scope>NUCLEOTIDE SEQUENCE [LARGE SCALE GENOMIC DNA]</scope>
</reference>
<dbReference type="Pfam" id="PF01381">
    <property type="entry name" value="HTH_3"/>
    <property type="match status" value="1"/>
</dbReference>
<feature type="domain" description="HTH cro/C1-type" evidence="1">
    <location>
        <begin position="21"/>
        <end position="63"/>
    </location>
</feature>
<organism evidence="2 3">
    <name type="scientific">Candidatus Parvarchaeum acidiphilum ARMAN-4</name>
    <dbReference type="NCBI Taxonomy" id="662760"/>
    <lineage>
        <taxon>Archaea</taxon>
        <taxon>Candidatus Parvarchaeota</taxon>
        <taxon>Candidatus Parvarchaeum</taxon>
    </lineage>
</organism>
<dbReference type="Proteomes" id="UP000009375">
    <property type="component" value="Unassembled WGS sequence"/>
</dbReference>
<dbReference type="EMBL" id="GG730072">
    <property type="protein sequence ID" value="EEZ92590.1"/>
    <property type="molecule type" value="Genomic_DNA"/>
</dbReference>
<proteinExistence type="predicted"/>
<dbReference type="InterPro" id="IPR001387">
    <property type="entry name" value="Cro/C1-type_HTH"/>
</dbReference>
<sequence length="120" mass="13555">MSELFCSKVISEIIPSFRAIIANKLLEKGMTQKEVSKLLGITQPAISQYKSGLRGLVTDNMLKNKKFMEYLNNVTESVYNNSLDINLKTCEICKATRKFEVIKESDIKKFLCLLQIAGSN</sequence>
<dbReference type="CDD" id="cd00093">
    <property type="entry name" value="HTH_XRE"/>
    <property type="match status" value="1"/>
</dbReference>
<dbReference type="SMART" id="SM00530">
    <property type="entry name" value="HTH_XRE"/>
    <property type="match status" value="1"/>
</dbReference>
<dbReference type="SUPFAM" id="SSF47413">
    <property type="entry name" value="lambda repressor-like DNA-binding domains"/>
    <property type="match status" value="1"/>
</dbReference>
<evidence type="ECO:0000259" key="1">
    <source>
        <dbReference type="PROSITE" id="PS50943"/>
    </source>
</evidence>
<name>D2EGC5_PARA4</name>
<dbReference type="PROSITE" id="PS50943">
    <property type="entry name" value="HTH_CROC1"/>
    <property type="match status" value="1"/>
</dbReference>
<dbReference type="GO" id="GO:0003677">
    <property type="term" value="F:DNA binding"/>
    <property type="evidence" value="ECO:0007669"/>
    <property type="project" value="InterPro"/>
</dbReference>
<protein>
    <submittedName>
        <fullName evidence="2">Transcriptional regulator, XRE family</fullName>
    </submittedName>
</protein>
<dbReference type="Gene3D" id="1.10.260.40">
    <property type="entry name" value="lambda repressor-like DNA-binding domains"/>
    <property type="match status" value="1"/>
</dbReference>
<dbReference type="PANTHER" id="PTHR40730">
    <property type="entry name" value="TRANSCRIPTIONAL REGULATOR PROTEIN-LIKE PROTEIN"/>
    <property type="match status" value="1"/>
</dbReference>
<gene>
    <name evidence="2" type="ORF">BJBARM4_0824</name>
</gene>
<evidence type="ECO:0000313" key="2">
    <source>
        <dbReference type="EMBL" id="EEZ92590.1"/>
    </source>
</evidence>
<dbReference type="AlphaFoldDB" id="D2EGC5"/>